<dbReference type="KEGG" id="pif:PITG_05795"/>
<dbReference type="InParanoid" id="D0N5P8"/>
<dbReference type="RefSeq" id="XP_002998043.1">
    <property type="nucleotide sequence ID" value="XM_002997997.1"/>
</dbReference>
<feature type="compositionally biased region" description="Basic and acidic residues" evidence="1">
    <location>
        <begin position="56"/>
        <end position="67"/>
    </location>
</feature>
<name>D0N5P8_PHYIT</name>
<dbReference type="eggNOG" id="ENOG502S51N">
    <property type="taxonomic scope" value="Eukaryota"/>
</dbReference>
<dbReference type="HOGENOM" id="CLU_044935_2_0_1"/>
<dbReference type="GeneID" id="9471914"/>
<feature type="region of interest" description="Disordered" evidence="1">
    <location>
        <begin position="39"/>
        <end position="83"/>
    </location>
</feature>
<accession>D0N5P8</accession>
<dbReference type="PANTHER" id="PTHR31827">
    <property type="entry name" value="EMB|CAB89363.1"/>
    <property type="match status" value="1"/>
</dbReference>
<dbReference type="OMA" id="RICVIPG"/>
<dbReference type="STRING" id="403677.D0N5P8"/>
<protein>
    <recommendedName>
        <fullName evidence="4">WRKY transcription factor 19</fullName>
    </recommendedName>
</protein>
<feature type="compositionally biased region" description="Basic residues" evidence="1">
    <location>
        <begin position="72"/>
        <end position="81"/>
    </location>
</feature>
<organism evidence="2 3">
    <name type="scientific">Phytophthora infestans (strain T30-4)</name>
    <name type="common">Potato late blight agent</name>
    <dbReference type="NCBI Taxonomy" id="403677"/>
    <lineage>
        <taxon>Eukaryota</taxon>
        <taxon>Sar</taxon>
        <taxon>Stramenopiles</taxon>
        <taxon>Oomycota</taxon>
        <taxon>Peronosporomycetes</taxon>
        <taxon>Peronosporales</taxon>
        <taxon>Peronosporaceae</taxon>
        <taxon>Phytophthora</taxon>
    </lineage>
</organism>
<evidence type="ECO:0000313" key="2">
    <source>
        <dbReference type="EMBL" id="EEY70389.1"/>
    </source>
</evidence>
<dbReference type="EMBL" id="DS028126">
    <property type="protein sequence ID" value="EEY70389.1"/>
    <property type="molecule type" value="Genomic_DNA"/>
</dbReference>
<evidence type="ECO:0000313" key="3">
    <source>
        <dbReference type="Proteomes" id="UP000006643"/>
    </source>
</evidence>
<dbReference type="Proteomes" id="UP000006643">
    <property type="component" value="Unassembled WGS sequence"/>
</dbReference>
<reference evidence="3" key="1">
    <citation type="journal article" date="2009" name="Nature">
        <title>Genome sequence and analysis of the Irish potato famine pathogen Phytophthora infestans.</title>
        <authorList>
            <consortium name="The Broad Institute Genome Sequencing Platform"/>
            <person name="Haas B.J."/>
            <person name="Kamoun S."/>
            <person name="Zody M.C."/>
            <person name="Jiang R.H."/>
            <person name="Handsaker R.E."/>
            <person name="Cano L.M."/>
            <person name="Grabherr M."/>
            <person name="Kodira C.D."/>
            <person name="Raffaele S."/>
            <person name="Torto-Alalibo T."/>
            <person name="Bozkurt T.O."/>
            <person name="Ah-Fong A.M."/>
            <person name="Alvarado L."/>
            <person name="Anderson V.L."/>
            <person name="Armstrong M.R."/>
            <person name="Avrova A."/>
            <person name="Baxter L."/>
            <person name="Beynon J."/>
            <person name="Boevink P.C."/>
            <person name="Bollmann S.R."/>
            <person name="Bos J.I."/>
            <person name="Bulone V."/>
            <person name="Cai G."/>
            <person name="Cakir C."/>
            <person name="Carrington J.C."/>
            <person name="Chawner M."/>
            <person name="Conti L."/>
            <person name="Costanzo S."/>
            <person name="Ewan R."/>
            <person name="Fahlgren N."/>
            <person name="Fischbach M.A."/>
            <person name="Fugelstad J."/>
            <person name="Gilroy E.M."/>
            <person name="Gnerre S."/>
            <person name="Green P.J."/>
            <person name="Grenville-Briggs L.J."/>
            <person name="Griffith J."/>
            <person name="Grunwald N.J."/>
            <person name="Horn K."/>
            <person name="Horner N.R."/>
            <person name="Hu C.H."/>
            <person name="Huitema E."/>
            <person name="Jeong D.H."/>
            <person name="Jones A.M."/>
            <person name="Jones J.D."/>
            <person name="Jones R.W."/>
            <person name="Karlsson E.K."/>
            <person name="Kunjeti S.G."/>
            <person name="Lamour K."/>
            <person name="Liu Z."/>
            <person name="Ma L."/>
            <person name="Maclean D."/>
            <person name="Chibucos M.C."/>
            <person name="McDonald H."/>
            <person name="McWalters J."/>
            <person name="Meijer H.J."/>
            <person name="Morgan W."/>
            <person name="Morris P.F."/>
            <person name="Munro C.A."/>
            <person name="O'Neill K."/>
            <person name="Ospina-Giraldo M."/>
            <person name="Pinzon A."/>
            <person name="Pritchard L."/>
            <person name="Ramsahoye B."/>
            <person name="Ren Q."/>
            <person name="Restrepo S."/>
            <person name="Roy S."/>
            <person name="Sadanandom A."/>
            <person name="Savidor A."/>
            <person name="Schornack S."/>
            <person name="Schwartz D.C."/>
            <person name="Schumann U.D."/>
            <person name="Schwessinger B."/>
            <person name="Seyer L."/>
            <person name="Sharpe T."/>
            <person name="Silvar C."/>
            <person name="Song J."/>
            <person name="Studholme D.J."/>
            <person name="Sykes S."/>
            <person name="Thines M."/>
            <person name="van de Vondervoort P.J."/>
            <person name="Phuntumart V."/>
            <person name="Wawra S."/>
            <person name="Weide R."/>
            <person name="Win J."/>
            <person name="Young C."/>
            <person name="Zhou S."/>
            <person name="Fry W."/>
            <person name="Meyers B.C."/>
            <person name="van West P."/>
            <person name="Ristaino J."/>
            <person name="Govers F."/>
            <person name="Birch P.R."/>
            <person name="Whisson S.C."/>
            <person name="Judelson H.S."/>
            <person name="Nusbaum C."/>
        </authorList>
    </citation>
    <scope>NUCLEOTIDE SEQUENCE [LARGE SCALE GENOMIC DNA]</scope>
    <source>
        <strain evidence="3">T30-4</strain>
    </source>
</reference>
<dbReference type="VEuPathDB" id="FungiDB:PITG_05795"/>
<evidence type="ECO:0008006" key="4">
    <source>
        <dbReference type="Google" id="ProtNLM"/>
    </source>
</evidence>
<sequence>MALAQSPEATTTSSSLLLLSSCIAPLEKMKVNMKTVVPKLSGDSSDEEPANQPEAAVEKTLADDKAKPNAKTTRKRVRKNRNPPCQVEGCKNIAVSRGCCVRHGGGSRCKIEGCPNRAKLYKLCFQHGGFKTCATEGCTRKSKRYGHCWSHGGGRICVIPNCEKVSTQGGLGVPAAPIRNMATTASITCR</sequence>
<dbReference type="OrthoDB" id="77038at2759"/>
<keyword evidence="3" id="KW-1185">Reference proteome</keyword>
<evidence type="ECO:0000256" key="1">
    <source>
        <dbReference type="SAM" id="MobiDB-lite"/>
    </source>
</evidence>
<dbReference type="PANTHER" id="PTHR31827:SF1">
    <property type="entry name" value="EMB|CAB89363.1"/>
    <property type="match status" value="1"/>
</dbReference>
<dbReference type="AlphaFoldDB" id="D0N5P8"/>
<gene>
    <name evidence="2" type="ORF">PITG_05795</name>
</gene>
<proteinExistence type="predicted"/>